<protein>
    <recommendedName>
        <fullName evidence="3">Lipoprotein</fullName>
    </recommendedName>
</protein>
<evidence type="ECO:0000313" key="2">
    <source>
        <dbReference type="Proteomes" id="UP001500604"/>
    </source>
</evidence>
<evidence type="ECO:0000313" key="1">
    <source>
        <dbReference type="EMBL" id="GAA4652174.1"/>
    </source>
</evidence>
<proteinExistence type="predicted"/>
<gene>
    <name evidence="1" type="ORF">GCM10023116_44580</name>
</gene>
<organism evidence="1 2">
    <name type="scientific">Kistimonas scapharcae</name>
    <dbReference type="NCBI Taxonomy" id="1036133"/>
    <lineage>
        <taxon>Bacteria</taxon>
        <taxon>Pseudomonadati</taxon>
        <taxon>Pseudomonadota</taxon>
        <taxon>Gammaproteobacteria</taxon>
        <taxon>Oceanospirillales</taxon>
        <taxon>Endozoicomonadaceae</taxon>
        <taxon>Kistimonas</taxon>
    </lineage>
</organism>
<name>A0ABP8V9I2_9GAMM</name>
<evidence type="ECO:0008006" key="3">
    <source>
        <dbReference type="Google" id="ProtNLM"/>
    </source>
</evidence>
<accession>A0ABP8V9I2</accession>
<dbReference type="EMBL" id="BAABFL010000470">
    <property type="protein sequence ID" value="GAA4652174.1"/>
    <property type="molecule type" value="Genomic_DNA"/>
</dbReference>
<dbReference type="Proteomes" id="UP001500604">
    <property type="component" value="Unassembled WGS sequence"/>
</dbReference>
<comment type="caution">
    <text evidence="1">The sequence shown here is derived from an EMBL/GenBank/DDBJ whole genome shotgun (WGS) entry which is preliminary data.</text>
</comment>
<dbReference type="PROSITE" id="PS51257">
    <property type="entry name" value="PROKAR_LIPOPROTEIN"/>
    <property type="match status" value="1"/>
</dbReference>
<reference evidence="2" key="1">
    <citation type="journal article" date="2019" name="Int. J. Syst. Evol. Microbiol.">
        <title>The Global Catalogue of Microorganisms (GCM) 10K type strain sequencing project: providing services to taxonomists for standard genome sequencing and annotation.</title>
        <authorList>
            <consortium name="The Broad Institute Genomics Platform"/>
            <consortium name="The Broad Institute Genome Sequencing Center for Infectious Disease"/>
            <person name="Wu L."/>
            <person name="Ma J."/>
        </authorList>
    </citation>
    <scope>NUCLEOTIDE SEQUENCE [LARGE SCALE GENOMIC DNA]</scope>
    <source>
        <strain evidence="2">JCM 17805</strain>
    </source>
</reference>
<sequence>MKFFPIMSFRQVLVSAACLFVSGCVSLTPVTYRSSIATINHETVQVTASFNEMIANHLSVKLNGTPVIDQSIGNPIFPEYEGNNEKYMRQPIVFKQVSGEWQTKTVIAECGLGTPSGTLLRPVCLIKVDGKDVADFSF</sequence>
<keyword evidence="2" id="KW-1185">Reference proteome</keyword>